<evidence type="ECO:0000313" key="2">
    <source>
        <dbReference type="Proteomes" id="UP000094578"/>
    </source>
</evidence>
<accession>A0A1E3KZ31</accession>
<name>A0A1E3KZ31_9BACL</name>
<dbReference type="Proteomes" id="UP000094578">
    <property type="component" value="Unassembled WGS sequence"/>
</dbReference>
<dbReference type="RefSeq" id="WP_069329321.1">
    <property type="nucleotide sequence ID" value="NZ_MDER01000081.1"/>
</dbReference>
<dbReference type="AlphaFoldDB" id="A0A1E3KZ31"/>
<organism evidence="1 2">
    <name type="scientific">Paenibacillus nuruki</name>
    <dbReference type="NCBI Taxonomy" id="1886670"/>
    <lineage>
        <taxon>Bacteria</taxon>
        <taxon>Bacillati</taxon>
        <taxon>Bacillota</taxon>
        <taxon>Bacilli</taxon>
        <taxon>Bacillales</taxon>
        <taxon>Paenibacillaceae</taxon>
        <taxon>Paenibacillus</taxon>
    </lineage>
</organism>
<reference evidence="1 2" key="1">
    <citation type="submission" date="2016-08" db="EMBL/GenBank/DDBJ databases">
        <title>Genome sequencing of Paenibacillus sp. TI45-13ar, isolated from Korean traditional nuruk.</title>
        <authorList>
            <person name="Kim S.-J."/>
        </authorList>
    </citation>
    <scope>NUCLEOTIDE SEQUENCE [LARGE SCALE GENOMIC DNA]</scope>
    <source>
        <strain evidence="1 2">TI45-13ar</strain>
    </source>
</reference>
<comment type="caution">
    <text evidence="1">The sequence shown here is derived from an EMBL/GenBank/DDBJ whole genome shotgun (WGS) entry which is preliminary data.</text>
</comment>
<sequence>MKALNFTLSLFKKYNMDFKLSEAQQDDLHKATIIKVSHQDVQRGHIESYLKKIHSLEKKKKNTVTTLIIIFEGYEDVHLKIFNVPELKQWIRKLYIVKPNLFYYLRNHSDHYVHDILMCLVEANPSFLPTQFKKYANPSLLVHGADAIPTIEKIADKLVQFSIKRKHSSQEIFSIVINFLAATEYEGHVEGNKIRLEY</sequence>
<protein>
    <submittedName>
        <fullName evidence="1">Uncharacterized protein</fullName>
    </submittedName>
</protein>
<gene>
    <name evidence="1" type="ORF">PTI45_03981</name>
</gene>
<dbReference type="EMBL" id="MDER01000081">
    <property type="protein sequence ID" value="ODP26663.1"/>
    <property type="molecule type" value="Genomic_DNA"/>
</dbReference>
<evidence type="ECO:0000313" key="1">
    <source>
        <dbReference type="EMBL" id="ODP26663.1"/>
    </source>
</evidence>
<keyword evidence="2" id="KW-1185">Reference proteome</keyword>
<proteinExistence type="predicted"/>
<dbReference type="STRING" id="1886670.PTI45_03981"/>